<dbReference type="GO" id="GO:0005524">
    <property type="term" value="F:ATP binding"/>
    <property type="evidence" value="ECO:0007669"/>
    <property type="project" value="UniProtKB-KW"/>
</dbReference>
<dbReference type="InterPro" id="IPR014758">
    <property type="entry name" value="Met-tRNA_synth"/>
</dbReference>
<dbReference type="PANTHER" id="PTHR43326">
    <property type="entry name" value="METHIONYL-TRNA SYNTHETASE"/>
    <property type="match status" value="1"/>
</dbReference>
<dbReference type="InterPro" id="IPR009080">
    <property type="entry name" value="tRNAsynth_Ia_anticodon-bd"/>
</dbReference>
<dbReference type="InterPro" id="IPR023457">
    <property type="entry name" value="Met-tRNA_synth_2"/>
</dbReference>
<dbReference type="EMBL" id="LT598467">
    <property type="protein sequence ID" value="SCU97227.1"/>
    <property type="molecule type" value="Genomic_DNA"/>
</dbReference>
<dbReference type="Gene3D" id="2.170.220.10">
    <property type="match status" value="1"/>
</dbReference>
<keyword evidence="5 11" id="KW-0547">Nucleotide-binding</keyword>
<dbReference type="PANTHER" id="PTHR43326:SF1">
    <property type="entry name" value="METHIONINE--TRNA LIGASE, MITOCHONDRIAL"/>
    <property type="match status" value="1"/>
</dbReference>
<organism evidence="14 15">
    <name type="scientific">Lachancea mirantina</name>
    <dbReference type="NCBI Taxonomy" id="1230905"/>
    <lineage>
        <taxon>Eukaryota</taxon>
        <taxon>Fungi</taxon>
        <taxon>Dikarya</taxon>
        <taxon>Ascomycota</taxon>
        <taxon>Saccharomycotina</taxon>
        <taxon>Saccharomycetes</taxon>
        <taxon>Saccharomycetales</taxon>
        <taxon>Saccharomycetaceae</taxon>
        <taxon>Lachancea</taxon>
    </lineage>
</organism>
<evidence type="ECO:0000256" key="7">
    <source>
        <dbReference type="ARBA" id="ARBA00022917"/>
    </source>
</evidence>
<evidence type="ECO:0000313" key="15">
    <source>
        <dbReference type="Proteomes" id="UP000191024"/>
    </source>
</evidence>
<comment type="subcellular location">
    <subcellularLocation>
        <location evidence="1">Cytoplasm</location>
    </subcellularLocation>
</comment>
<feature type="domain" description="Methionyl-tRNA synthetase anticodon-binding" evidence="13">
    <location>
        <begin position="451"/>
        <end position="534"/>
    </location>
</feature>
<dbReference type="Gene3D" id="3.40.50.620">
    <property type="entry name" value="HUPs"/>
    <property type="match status" value="1"/>
</dbReference>
<keyword evidence="4 11" id="KW-0436">Ligase</keyword>
<comment type="similarity">
    <text evidence="2 11">Belongs to the class-I aminoacyl-tRNA synthetase family.</text>
</comment>
<protein>
    <recommendedName>
        <fullName evidence="9">Methionine--tRNA ligase, mitochondrial</fullName>
        <ecNumber evidence="3">6.1.1.10</ecNumber>
    </recommendedName>
    <alternativeName>
        <fullName evidence="10">Methionyl-tRNA synthetase</fullName>
    </alternativeName>
</protein>
<dbReference type="Proteomes" id="UP000191024">
    <property type="component" value="Chromosome F"/>
</dbReference>
<dbReference type="FunFam" id="2.170.220.10:FF:000002">
    <property type="entry name" value="Methionine--tRNA ligase"/>
    <property type="match status" value="1"/>
</dbReference>
<evidence type="ECO:0000256" key="6">
    <source>
        <dbReference type="ARBA" id="ARBA00022840"/>
    </source>
</evidence>
<evidence type="ECO:0000256" key="10">
    <source>
        <dbReference type="ARBA" id="ARBA00030904"/>
    </source>
</evidence>
<dbReference type="InterPro" id="IPR041872">
    <property type="entry name" value="Anticodon_Met"/>
</dbReference>
<dbReference type="Pfam" id="PF09334">
    <property type="entry name" value="tRNA-synt_1g"/>
    <property type="match status" value="1"/>
</dbReference>
<keyword evidence="8 11" id="KW-0030">Aminoacyl-tRNA synthetase</keyword>
<dbReference type="SUPFAM" id="SSF52374">
    <property type="entry name" value="Nucleotidylyl transferase"/>
    <property type="match status" value="1"/>
</dbReference>
<evidence type="ECO:0000256" key="11">
    <source>
        <dbReference type="RuleBase" id="RU363039"/>
    </source>
</evidence>
<evidence type="ECO:0000259" key="13">
    <source>
        <dbReference type="Pfam" id="PF19303"/>
    </source>
</evidence>
<dbReference type="AlphaFoldDB" id="A0A1G4K145"/>
<sequence>MRSYRRFSSSLSRAVHHVTTPIFYPNAKPHLGHLYSSLLCDASRRWQKMVGFQTLMTTGTDEHGLKIQTASEAQNFASPKQFVDVLYKEFIKLDQNADIEYSRFIRTTDQDHIDNVQKLWKLCEDRGYIYKGEHAGWYSISDESFYPTSKVVKVALDGTKSPLEPGQTSGNCKFINTETNNEVIYQSEINYFFKLSAVYDQLVHFLVEERPDFISPQSRRSEILKELLSSPLSDLSISRPASRIRWGIDVPQDSSQKIYVWFDALCNYLTSLGGIDAIRDNTLVELKHTGLSSTDCPAKWWENTTHVVGKDISRFHVIYWPSFLIAAGLKLPKKVMVHGHWLSGGVKMSKSLGNVVDPQVMLSHYGSDILRLFLLENSHLSSDCDFSEERLHNTSEKLASKWGNLISRCCGSKFSLERASRTFASKPFDKFERIISDAEARKAYGMVINGLLKLKGEYSKRMTNFDYRGAILLVWDLIDKANNFLQIAKPWTKTGEEQDLIIFTAIEAARISAVLCHPIIPGLSAKFLNRIDVEPEKRTIAFASFGSDSTYGCKSNTRGRELPFARIPRRPDL</sequence>
<dbReference type="PROSITE" id="PS00178">
    <property type="entry name" value="AA_TRNA_LIGASE_I"/>
    <property type="match status" value="1"/>
</dbReference>
<dbReference type="SUPFAM" id="SSF47323">
    <property type="entry name" value="Anticodon-binding domain of a subclass of class I aminoacyl-tRNA synthetases"/>
    <property type="match status" value="1"/>
</dbReference>
<evidence type="ECO:0000256" key="1">
    <source>
        <dbReference type="ARBA" id="ARBA00004496"/>
    </source>
</evidence>
<reference evidence="15" key="1">
    <citation type="submission" date="2016-03" db="EMBL/GenBank/DDBJ databases">
        <authorList>
            <person name="Devillers H."/>
        </authorList>
    </citation>
    <scope>NUCLEOTIDE SEQUENCE [LARGE SCALE GENOMIC DNA]</scope>
</reference>
<evidence type="ECO:0000256" key="9">
    <source>
        <dbReference type="ARBA" id="ARBA00026124"/>
    </source>
</evidence>
<evidence type="ECO:0000256" key="4">
    <source>
        <dbReference type="ARBA" id="ARBA00022598"/>
    </source>
</evidence>
<dbReference type="InterPro" id="IPR014729">
    <property type="entry name" value="Rossmann-like_a/b/a_fold"/>
</dbReference>
<dbReference type="GO" id="GO:0005737">
    <property type="term" value="C:cytoplasm"/>
    <property type="evidence" value="ECO:0007669"/>
    <property type="project" value="UniProtKB-SubCell"/>
</dbReference>
<dbReference type="Pfam" id="PF19303">
    <property type="entry name" value="Anticodon_3"/>
    <property type="match status" value="1"/>
</dbReference>
<dbReference type="STRING" id="1230905.A0A1G4K145"/>
<accession>A0A1G4K145</accession>
<dbReference type="Gene3D" id="1.10.730.10">
    <property type="entry name" value="Isoleucyl-tRNA Synthetase, Domain 1"/>
    <property type="match status" value="1"/>
</dbReference>
<name>A0A1G4K145_9SACH</name>
<keyword evidence="6 11" id="KW-0067">ATP-binding</keyword>
<evidence type="ECO:0000313" key="14">
    <source>
        <dbReference type="EMBL" id="SCU97227.1"/>
    </source>
</evidence>
<dbReference type="GO" id="GO:0006431">
    <property type="term" value="P:methionyl-tRNA aminoacylation"/>
    <property type="evidence" value="ECO:0007669"/>
    <property type="project" value="InterPro"/>
</dbReference>
<dbReference type="InterPro" id="IPR001412">
    <property type="entry name" value="aa-tRNA-synth_I_CS"/>
</dbReference>
<gene>
    <name evidence="14" type="ORF">LAMI_0F09296G</name>
</gene>
<dbReference type="NCBIfam" id="TIGR00398">
    <property type="entry name" value="metG"/>
    <property type="match status" value="1"/>
</dbReference>
<dbReference type="GO" id="GO:0004825">
    <property type="term" value="F:methionine-tRNA ligase activity"/>
    <property type="evidence" value="ECO:0007669"/>
    <property type="project" value="UniProtKB-EC"/>
</dbReference>
<evidence type="ECO:0000256" key="2">
    <source>
        <dbReference type="ARBA" id="ARBA00005594"/>
    </source>
</evidence>
<dbReference type="EC" id="6.1.1.10" evidence="3"/>
<evidence type="ECO:0000256" key="5">
    <source>
        <dbReference type="ARBA" id="ARBA00022741"/>
    </source>
</evidence>
<dbReference type="PRINTS" id="PR01041">
    <property type="entry name" value="TRNASYNTHMET"/>
</dbReference>
<dbReference type="InterPro" id="IPR015413">
    <property type="entry name" value="Methionyl/Leucyl_tRNA_Synth"/>
</dbReference>
<dbReference type="InterPro" id="IPR033911">
    <property type="entry name" value="MetRS_core"/>
</dbReference>
<keyword evidence="15" id="KW-1185">Reference proteome</keyword>
<dbReference type="CDD" id="cd00814">
    <property type="entry name" value="MetRS_core"/>
    <property type="match status" value="1"/>
</dbReference>
<evidence type="ECO:0000256" key="3">
    <source>
        <dbReference type="ARBA" id="ARBA00012838"/>
    </source>
</evidence>
<feature type="domain" description="Methionyl/Leucyl tRNA synthetase" evidence="12">
    <location>
        <begin position="17"/>
        <end position="409"/>
    </location>
</feature>
<keyword evidence="7 11" id="KW-0648">Protein biosynthesis</keyword>
<evidence type="ECO:0000256" key="8">
    <source>
        <dbReference type="ARBA" id="ARBA00023146"/>
    </source>
</evidence>
<dbReference type="OrthoDB" id="24670at2759"/>
<proteinExistence type="inferred from homology"/>
<evidence type="ECO:0000259" key="12">
    <source>
        <dbReference type="Pfam" id="PF09334"/>
    </source>
</evidence>